<comment type="caution">
    <text evidence="2">The sequence shown here is derived from an EMBL/GenBank/DDBJ whole genome shotgun (WGS) entry which is preliminary data.</text>
</comment>
<accession>A0A3E0K589</accession>
<evidence type="ECO:0000313" key="3">
    <source>
        <dbReference type="Proteomes" id="UP000257014"/>
    </source>
</evidence>
<protein>
    <submittedName>
        <fullName evidence="2">Uncharacterized protein</fullName>
    </submittedName>
</protein>
<proteinExistence type="predicted"/>
<name>A0A3E0K589_9BACI</name>
<evidence type="ECO:0000256" key="1">
    <source>
        <dbReference type="SAM" id="MobiDB-lite"/>
    </source>
</evidence>
<evidence type="ECO:0000313" key="2">
    <source>
        <dbReference type="EMBL" id="REJ28608.1"/>
    </source>
</evidence>
<gene>
    <name evidence="2" type="ORF">C6P37_08185</name>
</gene>
<dbReference type="AlphaFoldDB" id="A0A3E0K589"/>
<sequence length="98" mass="10449">MAPLLDPWNGLPRDRRTPPCPKDSFIGKDSFTGSPPWPDELALASRDARAGSNPCPGRIGIRPAHAGCSEQGRSDSVQQEAGSALQAEAIPRPDRNFG</sequence>
<feature type="region of interest" description="Disordered" evidence="1">
    <location>
        <begin position="1"/>
        <end position="98"/>
    </location>
</feature>
<reference evidence="2 3" key="1">
    <citation type="submission" date="2018-03" db="EMBL/GenBank/DDBJ databases">
        <authorList>
            <person name="Keele B.F."/>
        </authorList>
    </citation>
    <scope>NUCLEOTIDE SEQUENCE [LARGE SCALE GENOMIC DNA]</scope>
    <source>
        <strain evidence="2">ZCTH4_d</strain>
    </source>
</reference>
<dbReference type="EMBL" id="QEWE01000016">
    <property type="protein sequence ID" value="REJ28608.1"/>
    <property type="molecule type" value="Genomic_DNA"/>
</dbReference>
<dbReference type="Proteomes" id="UP000257014">
    <property type="component" value="Unassembled WGS sequence"/>
</dbReference>
<organism evidence="2 3">
    <name type="scientific">Caldibacillus debilis</name>
    <dbReference type="NCBI Taxonomy" id="301148"/>
    <lineage>
        <taxon>Bacteria</taxon>
        <taxon>Bacillati</taxon>
        <taxon>Bacillota</taxon>
        <taxon>Bacilli</taxon>
        <taxon>Bacillales</taxon>
        <taxon>Bacillaceae</taxon>
        <taxon>Caldibacillus</taxon>
    </lineage>
</organism>